<gene>
    <name evidence="3" type="ORF">niasHT_016243</name>
</gene>
<evidence type="ECO:0000256" key="2">
    <source>
        <dbReference type="ARBA" id="ARBA00022679"/>
    </source>
</evidence>
<evidence type="ECO:0000313" key="4">
    <source>
        <dbReference type="Proteomes" id="UP001620626"/>
    </source>
</evidence>
<dbReference type="Gene3D" id="3.30.1540.10">
    <property type="entry name" value="formyl-coa transferase, domain 3"/>
    <property type="match status" value="1"/>
</dbReference>
<comment type="similarity">
    <text evidence="1">Belongs to the CoA-transferase III family.</text>
</comment>
<dbReference type="InterPro" id="IPR050483">
    <property type="entry name" value="CoA-transferase_III_domain"/>
</dbReference>
<accession>A0ABD2LKG3</accession>
<dbReference type="PANTHER" id="PTHR48207:SF3">
    <property type="entry name" value="SUCCINATE--HYDROXYMETHYLGLUTARATE COA-TRANSFERASE"/>
    <property type="match status" value="1"/>
</dbReference>
<dbReference type="AlphaFoldDB" id="A0ABD2LKG3"/>
<dbReference type="SUPFAM" id="SSF89796">
    <property type="entry name" value="CoA-transferase family III (CaiB/BaiF)"/>
    <property type="match status" value="1"/>
</dbReference>
<dbReference type="Proteomes" id="UP001620626">
    <property type="component" value="Unassembled WGS sequence"/>
</dbReference>
<proteinExistence type="inferred from homology"/>
<keyword evidence="2" id="KW-0808">Transferase</keyword>
<reference evidence="3 4" key="1">
    <citation type="submission" date="2024-10" db="EMBL/GenBank/DDBJ databases">
        <authorList>
            <person name="Kim D."/>
        </authorList>
    </citation>
    <scope>NUCLEOTIDE SEQUENCE [LARGE SCALE GENOMIC DNA]</scope>
    <source>
        <strain evidence="3">BH-2024</strain>
    </source>
</reference>
<name>A0ABD2LKG3_9BILA</name>
<sequence>MTTSSALSGIRILDFSRVVAAPFASMILSDLGAEVWKIERPGVGDDSRLFTPPEINGQSCYTLGLNRNKKSIAMNLAHPEAQNLAQKLATKADIVIENFKTGYMKNFCLDYPQLAQLNPGLIYCSITGYGPEGPCANDPGYDVIAAAVGGFLGITGLKSGDQEPVKAGVAVTDLATGLYAHGAILAALFHRIKTGKGQHINCNLFSTQLAMLTNIASNFLNAGIEGRPLGTEHESIVPYQAFRTKDNRFFVVGAGNDQAFKKLCDKMDLQELCHSSDYKTNADRVQNREKLIGIFSKKFLEHDLEHWKKLLKHSNFPAGPVNTIREAFCHEQTQHIGIVKPITHQQYGTVKVVGPPVLFSMSENRIRSPPPVLGEHTKEILRDELGLDEGTLERLKREKAIDY</sequence>
<keyword evidence="4" id="KW-1185">Reference proteome</keyword>
<dbReference type="InterPro" id="IPR003673">
    <property type="entry name" value="CoA-Trfase_fam_III"/>
</dbReference>
<evidence type="ECO:0000256" key="1">
    <source>
        <dbReference type="ARBA" id="ARBA00008383"/>
    </source>
</evidence>
<dbReference type="Gene3D" id="3.40.50.10540">
    <property type="entry name" value="Crotonobetainyl-coa:carnitine coa-transferase, domain 1"/>
    <property type="match status" value="1"/>
</dbReference>
<dbReference type="EMBL" id="JBICBT010000395">
    <property type="protein sequence ID" value="KAL3115150.1"/>
    <property type="molecule type" value="Genomic_DNA"/>
</dbReference>
<evidence type="ECO:0000313" key="3">
    <source>
        <dbReference type="EMBL" id="KAL3115150.1"/>
    </source>
</evidence>
<dbReference type="PANTHER" id="PTHR48207">
    <property type="entry name" value="SUCCINATE--HYDROXYMETHYLGLUTARATE COA-TRANSFERASE"/>
    <property type="match status" value="1"/>
</dbReference>
<dbReference type="InterPro" id="IPR023606">
    <property type="entry name" value="CoA-Trfase_III_dom_1_sf"/>
</dbReference>
<dbReference type="GO" id="GO:0016740">
    <property type="term" value="F:transferase activity"/>
    <property type="evidence" value="ECO:0007669"/>
    <property type="project" value="UniProtKB-KW"/>
</dbReference>
<organism evidence="3 4">
    <name type="scientific">Heterodera trifolii</name>
    <dbReference type="NCBI Taxonomy" id="157864"/>
    <lineage>
        <taxon>Eukaryota</taxon>
        <taxon>Metazoa</taxon>
        <taxon>Ecdysozoa</taxon>
        <taxon>Nematoda</taxon>
        <taxon>Chromadorea</taxon>
        <taxon>Rhabditida</taxon>
        <taxon>Tylenchina</taxon>
        <taxon>Tylenchomorpha</taxon>
        <taxon>Tylenchoidea</taxon>
        <taxon>Heteroderidae</taxon>
        <taxon>Heteroderinae</taxon>
        <taxon>Heterodera</taxon>
    </lineage>
</organism>
<dbReference type="InterPro" id="IPR044855">
    <property type="entry name" value="CoA-Trfase_III_dom3_sf"/>
</dbReference>
<comment type="caution">
    <text evidence="3">The sequence shown here is derived from an EMBL/GenBank/DDBJ whole genome shotgun (WGS) entry which is preliminary data.</text>
</comment>
<protein>
    <submittedName>
        <fullName evidence="3">Uncharacterized protein</fullName>
    </submittedName>
</protein>
<dbReference type="Pfam" id="PF02515">
    <property type="entry name" value="CoA_transf_3"/>
    <property type="match status" value="1"/>
</dbReference>